<accession>A0ABV1D4N2</accession>
<dbReference type="RefSeq" id="WP_349118038.1">
    <property type="nucleotide sequence ID" value="NZ_JBBMFM010000016.1"/>
</dbReference>
<protein>
    <submittedName>
        <fullName evidence="2">Uncharacterized protein</fullName>
    </submittedName>
</protein>
<gene>
    <name evidence="2" type="ORF">WMQ36_06835</name>
</gene>
<dbReference type="EMBL" id="JBBMFM010000016">
    <property type="protein sequence ID" value="MEQ2424683.1"/>
    <property type="molecule type" value="Genomic_DNA"/>
</dbReference>
<reference evidence="2 3" key="1">
    <citation type="submission" date="2024-03" db="EMBL/GenBank/DDBJ databases">
        <title>Human intestinal bacterial collection.</title>
        <authorList>
            <person name="Pauvert C."/>
            <person name="Hitch T.C.A."/>
            <person name="Clavel T."/>
        </authorList>
    </citation>
    <scope>NUCLEOTIDE SEQUENCE [LARGE SCALE GENOMIC DNA]</scope>
    <source>
        <strain evidence="2 3">CLA-SR-H021</strain>
    </source>
</reference>
<proteinExistence type="predicted"/>
<name>A0ABV1D4N2_9FIRM</name>
<feature type="region of interest" description="Disordered" evidence="1">
    <location>
        <begin position="1"/>
        <end position="31"/>
    </location>
</feature>
<keyword evidence="3" id="KW-1185">Reference proteome</keyword>
<evidence type="ECO:0000313" key="2">
    <source>
        <dbReference type="EMBL" id="MEQ2424683.1"/>
    </source>
</evidence>
<sequence>MAGRMRQERLQKETCSRKTADGSVQQEGRRRKCAAGKPQMEVCRRKATIGRCSCLACIIRHL</sequence>
<comment type="caution">
    <text evidence="2">The sequence shown here is derived from an EMBL/GenBank/DDBJ whole genome shotgun (WGS) entry which is preliminary data.</text>
</comment>
<evidence type="ECO:0000256" key="1">
    <source>
        <dbReference type="SAM" id="MobiDB-lite"/>
    </source>
</evidence>
<feature type="compositionally biased region" description="Basic and acidic residues" evidence="1">
    <location>
        <begin position="1"/>
        <end position="20"/>
    </location>
</feature>
<organism evidence="2 3">
    <name type="scientific">Enterocloster hominis</name>
    <name type="common">ex Hitch et al. 2024</name>
    <dbReference type="NCBI Taxonomy" id="1917870"/>
    <lineage>
        <taxon>Bacteria</taxon>
        <taxon>Bacillati</taxon>
        <taxon>Bacillota</taxon>
        <taxon>Clostridia</taxon>
        <taxon>Lachnospirales</taxon>
        <taxon>Lachnospiraceae</taxon>
        <taxon>Enterocloster</taxon>
    </lineage>
</organism>
<dbReference type="Proteomes" id="UP001454086">
    <property type="component" value="Unassembled WGS sequence"/>
</dbReference>
<evidence type="ECO:0000313" key="3">
    <source>
        <dbReference type="Proteomes" id="UP001454086"/>
    </source>
</evidence>